<organism evidence="2 3">
    <name type="scientific">Onchocerca volvulus</name>
    <dbReference type="NCBI Taxonomy" id="6282"/>
    <lineage>
        <taxon>Eukaryota</taxon>
        <taxon>Metazoa</taxon>
        <taxon>Ecdysozoa</taxon>
        <taxon>Nematoda</taxon>
        <taxon>Chromadorea</taxon>
        <taxon>Rhabditida</taxon>
        <taxon>Spirurina</taxon>
        <taxon>Spiruromorpha</taxon>
        <taxon>Filarioidea</taxon>
        <taxon>Onchocercidae</taxon>
        <taxon>Onchocerca</taxon>
    </lineage>
</organism>
<protein>
    <submittedName>
        <fullName evidence="2">Uncharacterized protein</fullName>
    </submittedName>
</protein>
<feature type="region of interest" description="Disordered" evidence="1">
    <location>
        <begin position="1"/>
        <end position="54"/>
    </location>
</feature>
<sequence>MIRSSGTTRRTSNRIRKKRRTYSPFTDDDTLHNIPSTSSRIREESNSISSDISKSLSNSSFKEAVNDKGYGNIALNHNSFWNFATTLSHPIIRGKIANDKAIPLVLKEVSSAIRQLICGAKLLMQQAKRQKLLCDDLNAFIEMKSGKSLFGFAEDNKWQKIGDVFVPSDEILDLRFCSASVQLETIGASMMPSAEEEFRTTQGSLIDMYYLCRIKFEY</sequence>
<dbReference type="AlphaFoldDB" id="A0A8R1TQ32"/>
<dbReference type="EnsemblMetazoa" id="OVOC2750.1">
    <property type="protein sequence ID" value="OVOC2750.1"/>
    <property type="gene ID" value="WBGene00239559"/>
</dbReference>
<keyword evidence="3" id="KW-1185">Reference proteome</keyword>
<evidence type="ECO:0000313" key="2">
    <source>
        <dbReference type="EnsemblMetazoa" id="OVOC2750.1"/>
    </source>
</evidence>
<feature type="compositionally biased region" description="Basic residues" evidence="1">
    <location>
        <begin position="11"/>
        <end position="21"/>
    </location>
</feature>
<proteinExistence type="predicted"/>
<feature type="compositionally biased region" description="Low complexity" evidence="1">
    <location>
        <begin position="1"/>
        <end position="10"/>
    </location>
</feature>
<evidence type="ECO:0000256" key="1">
    <source>
        <dbReference type="SAM" id="MobiDB-lite"/>
    </source>
</evidence>
<name>A0A8R1TQ32_ONCVO</name>
<evidence type="ECO:0000313" key="3">
    <source>
        <dbReference type="Proteomes" id="UP000024404"/>
    </source>
</evidence>
<dbReference type="OMA" id="NSFWNFA"/>
<reference evidence="2" key="2">
    <citation type="submission" date="2022-06" db="UniProtKB">
        <authorList>
            <consortium name="EnsemblMetazoa"/>
        </authorList>
    </citation>
    <scope>IDENTIFICATION</scope>
</reference>
<reference evidence="3" key="1">
    <citation type="submission" date="2013-10" db="EMBL/GenBank/DDBJ databases">
        <title>Genome sequencing of Onchocerca volvulus.</title>
        <authorList>
            <person name="Cotton J."/>
            <person name="Tsai J."/>
            <person name="Stanley E."/>
            <person name="Tracey A."/>
            <person name="Holroyd N."/>
            <person name="Lustigman S."/>
            <person name="Berriman M."/>
        </authorList>
    </citation>
    <scope>NUCLEOTIDE SEQUENCE</scope>
</reference>
<accession>A0A8R1TQ32</accession>
<dbReference type="EMBL" id="CMVM020000076">
    <property type="status" value="NOT_ANNOTATED_CDS"/>
    <property type="molecule type" value="Genomic_DNA"/>
</dbReference>
<dbReference type="Proteomes" id="UP000024404">
    <property type="component" value="Unassembled WGS sequence"/>
</dbReference>